<dbReference type="EMBL" id="BDGU01001230">
    <property type="protein sequence ID" value="GAW09701.1"/>
    <property type="molecule type" value="Genomic_DNA"/>
</dbReference>
<gene>
    <name evidence="2" type="ORF">LENED_011879</name>
</gene>
<dbReference type="AlphaFoldDB" id="A0A1Q3ER64"/>
<sequence length="78" mass="8636">MHRFDSGSKPILAIRKDRDARPSIFRALIHQHTTNSNSSTTTPSRPNFGAKSTSDRRSGSSSWSYLSIIGVPAGNYWV</sequence>
<keyword evidence="3" id="KW-1185">Reference proteome</keyword>
<reference evidence="2 3" key="2">
    <citation type="submission" date="2017-02" db="EMBL/GenBank/DDBJ databases">
        <title>A genome survey and senescence transcriptome analysis in Lentinula edodes.</title>
        <authorList>
            <person name="Sakamoto Y."/>
            <person name="Nakade K."/>
            <person name="Sato S."/>
            <person name="Yoshida Y."/>
            <person name="Miyazaki K."/>
            <person name="Natsume S."/>
            <person name="Konno N."/>
        </authorList>
    </citation>
    <scope>NUCLEOTIDE SEQUENCE [LARGE SCALE GENOMIC DNA]</scope>
    <source>
        <strain evidence="2 3">NBRC 111202</strain>
    </source>
</reference>
<evidence type="ECO:0000256" key="1">
    <source>
        <dbReference type="SAM" id="MobiDB-lite"/>
    </source>
</evidence>
<comment type="caution">
    <text evidence="2">The sequence shown here is derived from an EMBL/GenBank/DDBJ whole genome shotgun (WGS) entry which is preliminary data.</text>
</comment>
<reference evidence="2 3" key="1">
    <citation type="submission" date="2016-08" db="EMBL/GenBank/DDBJ databases">
        <authorList>
            <consortium name="Lentinula edodes genome sequencing consortium"/>
            <person name="Sakamoto Y."/>
            <person name="Nakade K."/>
            <person name="Sato S."/>
            <person name="Yoshida Y."/>
            <person name="Miyazaki K."/>
            <person name="Natsume S."/>
            <person name="Konno N."/>
        </authorList>
    </citation>
    <scope>NUCLEOTIDE SEQUENCE [LARGE SCALE GENOMIC DNA]</scope>
    <source>
        <strain evidence="2 3">NBRC 111202</strain>
    </source>
</reference>
<organism evidence="2 3">
    <name type="scientific">Lentinula edodes</name>
    <name type="common">Shiitake mushroom</name>
    <name type="synonym">Lentinus edodes</name>
    <dbReference type="NCBI Taxonomy" id="5353"/>
    <lineage>
        <taxon>Eukaryota</taxon>
        <taxon>Fungi</taxon>
        <taxon>Dikarya</taxon>
        <taxon>Basidiomycota</taxon>
        <taxon>Agaricomycotina</taxon>
        <taxon>Agaricomycetes</taxon>
        <taxon>Agaricomycetidae</taxon>
        <taxon>Agaricales</taxon>
        <taxon>Marasmiineae</taxon>
        <taxon>Omphalotaceae</taxon>
        <taxon>Lentinula</taxon>
    </lineage>
</organism>
<proteinExistence type="predicted"/>
<evidence type="ECO:0000313" key="2">
    <source>
        <dbReference type="EMBL" id="GAW09701.1"/>
    </source>
</evidence>
<accession>A0A1Q3ER64</accession>
<protein>
    <submittedName>
        <fullName evidence="2">Uncharacterized protein</fullName>
    </submittedName>
</protein>
<evidence type="ECO:0000313" key="3">
    <source>
        <dbReference type="Proteomes" id="UP000188533"/>
    </source>
</evidence>
<name>A0A1Q3ER64_LENED</name>
<feature type="compositionally biased region" description="Low complexity" evidence="1">
    <location>
        <begin position="33"/>
        <end position="42"/>
    </location>
</feature>
<dbReference type="Proteomes" id="UP000188533">
    <property type="component" value="Unassembled WGS sequence"/>
</dbReference>
<feature type="region of interest" description="Disordered" evidence="1">
    <location>
        <begin position="31"/>
        <end position="62"/>
    </location>
</feature>